<evidence type="ECO:0000313" key="1">
    <source>
        <dbReference type="Proteomes" id="UP000095286"/>
    </source>
</evidence>
<protein>
    <submittedName>
        <fullName evidence="2">MFS_1_like domain-containing protein</fullName>
    </submittedName>
</protein>
<sequence>MIADSVVDDKIIRIFGHEISKDIFILKLFYLLYFASFGSLFPLLAVYFKQLGMTSGQAGLLLGCRPLVEFASGPFWASFADRFRNGKLLLMFSLGSLVISTLAIGFVQPNTPYCIILDQNATGGEHCMYLAQAGPAVKGGPIGLIKESVGLGRRRRDASNQIIDKIIDISSYDREEDMVAGIAPEYVTADKVCNYDENTYGVLVSPPHSSRVYREPAVEQAFMLLLLLLLIGEFFSSPALTLVDGVTLNAVAETPKQFGRIRLMGSIGWGFAMLIMGIGLDYSETFKNHPCPIKNTTEKNYTICFVTCSIFTLASMVVSTQIKFPKTESAPNPNHVGALAMDTRVEEVDPAVAQRTIGKQLHAPERSEETALSKWGAVFKAIMNLPFAIYLLSIALIGFGAGLNFSFLFWHLQDLGGSPVLFGFMSIVNHGSEVVMFLYAFRIINKYGYVKTMYVVLAANTCRFLIISWITNPWMVLPLQIIQGSINAITWACGSSYVSLVAPPHLKQNCQHFLALLYSGFAKAMGGIIGGFIITYTGTRVMFQLFALSSLVVLGAAFAVNKCTKGEGFKYGTYGEFDEDDDNAALAPHGIPLRTGDNALSNAFNQTVVVNTSYGTIGQDAQDDAYDRYVSNSHY</sequence>
<dbReference type="Proteomes" id="UP000095286">
    <property type="component" value="Unplaced"/>
</dbReference>
<dbReference type="WBParaSite" id="RSKR_0000421700.1">
    <property type="protein sequence ID" value="RSKR_0000421700.1"/>
    <property type="gene ID" value="RSKR_0000421700"/>
</dbReference>
<name>A0AC35TU93_9BILA</name>
<organism evidence="1 2">
    <name type="scientific">Rhabditophanes sp. KR3021</name>
    <dbReference type="NCBI Taxonomy" id="114890"/>
    <lineage>
        <taxon>Eukaryota</taxon>
        <taxon>Metazoa</taxon>
        <taxon>Ecdysozoa</taxon>
        <taxon>Nematoda</taxon>
        <taxon>Chromadorea</taxon>
        <taxon>Rhabditida</taxon>
        <taxon>Tylenchina</taxon>
        <taxon>Panagrolaimomorpha</taxon>
        <taxon>Strongyloidoidea</taxon>
        <taxon>Alloionematidae</taxon>
        <taxon>Rhabditophanes</taxon>
    </lineage>
</organism>
<reference evidence="2" key="1">
    <citation type="submission" date="2016-11" db="UniProtKB">
        <authorList>
            <consortium name="WormBaseParasite"/>
        </authorList>
    </citation>
    <scope>IDENTIFICATION</scope>
    <source>
        <strain evidence="2">KR3021</strain>
    </source>
</reference>
<proteinExistence type="predicted"/>
<accession>A0AC35TU93</accession>
<evidence type="ECO:0000313" key="2">
    <source>
        <dbReference type="WBParaSite" id="RSKR_0000421700.1"/>
    </source>
</evidence>